<keyword evidence="5 6" id="KW-0408">Iron</keyword>
<dbReference type="Proteomes" id="UP001162030">
    <property type="component" value="Chromosome"/>
</dbReference>
<organism evidence="9 10">
    <name type="scientific">Methylocaldum szegediense</name>
    <dbReference type="NCBI Taxonomy" id="73780"/>
    <lineage>
        <taxon>Bacteria</taxon>
        <taxon>Pseudomonadati</taxon>
        <taxon>Pseudomonadota</taxon>
        <taxon>Gammaproteobacteria</taxon>
        <taxon>Methylococcales</taxon>
        <taxon>Methylococcaceae</taxon>
        <taxon>Methylocaldum</taxon>
    </lineage>
</organism>
<evidence type="ECO:0000256" key="1">
    <source>
        <dbReference type="ARBA" id="ARBA00022617"/>
    </source>
</evidence>
<evidence type="ECO:0000313" key="9">
    <source>
        <dbReference type="EMBL" id="CAI8785036.1"/>
    </source>
</evidence>
<evidence type="ECO:0000313" key="10">
    <source>
        <dbReference type="Proteomes" id="UP001162030"/>
    </source>
</evidence>
<keyword evidence="2 6" id="KW-0479">Metal-binding</keyword>
<dbReference type="EC" id="1.11.1.5" evidence="9"/>
<sequence>MKNKKILFPIVLALLVGSAIPYLPITGSDDSEPAWATGHGDIETLKRIYDRWKANYEASGGDRILTIPLAYSKALSGEFSRARGRMRLDLFDGWLTVEVKGLDAGDYAVWLIDNKTGWPRATAKDKGNNQLNLGQLELAADGKRVLKTRLDGLGMSGFTLDLVAITRGDREPEKGGVLYGTPSFMQRLYYGDKPWTVTRVGNVSEIQLANAAKPFEFLLPKIAHARVNGIDQALGNKTKKKKESDLDAVLGAQIARGREIFVNETFRGNGRTCATCHRPDNNHTIDPKYILKLPKTDPLFVAEYNPALRNLEKPELLRQFGLVLSNVDGFDRPGVMRGVPHTLALATSIGTELLEDGGEFAEDAQFANAVGWSGDGAPGDGSLRLFTQGAIAQHMTRTLKRVPGVDFRLATDEELDALEAYLLSLGRSEDLVLADLKFTSPLVERGKQLFDTKENPVDANGKPIFGQTANCNGCHENAGANSSTTKKNPTRDTGVENMRDQPARLVDASVPYDGGFGKEAHHARTDCGPDYDQPCYGDGRFNTPSLIEAADTAPFFHNNSVSTIEEAVAYYTTDAFNLSPGSLTSSGKNRQVKLDSSQVVAVAMFLRTLNALENIRSSNRLDQQALALGDKNATEVIRLAAADTKDAIEVLTEGVLIVYPEAVNYLRQALKLERKAASGRAWGQRNELLARAIQLKEKARDSMVTRPEEGISVAAAGHAPSRERKK</sequence>
<evidence type="ECO:0000256" key="3">
    <source>
        <dbReference type="ARBA" id="ARBA00022729"/>
    </source>
</evidence>
<accession>A0ABN8X2L4</accession>
<evidence type="ECO:0000256" key="7">
    <source>
        <dbReference type="SAM" id="MobiDB-lite"/>
    </source>
</evidence>
<dbReference type="GO" id="GO:0004130">
    <property type="term" value="F:cytochrome-c peroxidase activity"/>
    <property type="evidence" value="ECO:0007669"/>
    <property type="project" value="UniProtKB-EC"/>
</dbReference>
<evidence type="ECO:0000259" key="8">
    <source>
        <dbReference type="PROSITE" id="PS51007"/>
    </source>
</evidence>
<dbReference type="SUPFAM" id="SSF46626">
    <property type="entry name" value="Cytochrome c"/>
    <property type="match status" value="2"/>
</dbReference>
<evidence type="ECO:0000256" key="4">
    <source>
        <dbReference type="ARBA" id="ARBA00023002"/>
    </source>
</evidence>
<gene>
    <name evidence="9" type="ORF">MSZNOR_1295</name>
</gene>
<feature type="region of interest" description="Disordered" evidence="7">
    <location>
        <begin position="477"/>
        <end position="496"/>
    </location>
</feature>
<evidence type="ECO:0000256" key="6">
    <source>
        <dbReference type="PROSITE-ProRule" id="PRU00433"/>
    </source>
</evidence>
<dbReference type="PANTHER" id="PTHR30600:SF10">
    <property type="entry name" value="BLL6722 PROTEIN"/>
    <property type="match status" value="1"/>
</dbReference>
<keyword evidence="3" id="KW-0732">Signal</keyword>
<dbReference type="InterPro" id="IPR036909">
    <property type="entry name" value="Cyt_c-like_dom_sf"/>
</dbReference>
<keyword evidence="4 9" id="KW-0560">Oxidoreductase</keyword>
<dbReference type="PROSITE" id="PS51007">
    <property type="entry name" value="CYTC"/>
    <property type="match status" value="2"/>
</dbReference>
<feature type="region of interest" description="Disordered" evidence="7">
    <location>
        <begin position="704"/>
        <end position="726"/>
    </location>
</feature>
<dbReference type="InterPro" id="IPR009056">
    <property type="entry name" value="Cyt_c-like_dom"/>
</dbReference>
<keyword evidence="1 6" id="KW-0349">Heme</keyword>
<reference evidence="9 10" key="1">
    <citation type="submission" date="2023-03" db="EMBL/GenBank/DDBJ databases">
        <authorList>
            <person name="Pearce D."/>
        </authorList>
    </citation>
    <scope>NUCLEOTIDE SEQUENCE [LARGE SCALE GENOMIC DNA]</scope>
    <source>
        <strain evidence="9">Msz</strain>
    </source>
</reference>
<dbReference type="PANTHER" id="PTHR30600">
    <property type="entry name" value="CYTOCHROME C PEROXIDASE-RELATED"/>
    <property type="match status" value="1"/>
</dbReference>
<dbReference type="Gene3D" id="1.10.760.10">
    <property type="entry name" value="Cytochrome c-like domain"/>
    <property type="match status" value="1"/>
</dbReference>
<dbReference type="InterPro" id="IPR051395">
    <property type="entry name" value="Cytochrome_c_Peroxidase/MauG"/>
</dbReference>
<feature type="domain" description="Cytochrome c" evidence="8">
    <location>
        <begin position="252"/>
        <end position="426"/>
    </location>
</feature>
<keyword evidence="10" id="KW-1185">Reference proteome</keyword>
<dbReference type="RefSeq" id="WP_317963772.1">
    <property type="nucleotide sequence ID" value="NZ_OX458333.1"/>
</dbReference>
<proteinExistence type="predicted"/>
<protein>
    <submittedName>
        <fullName evidence="9">Cytochrome c peroxidase</fullName>
        <ecNumber evidence="9">1.11.1.5</ecNumber>
    </submittedName>
</protein>
<dbReference type="EMBL" id="OX458333">
    <property type="protein sequence ID" value="CAI8785036.1"/>
    <property type="molecule type" value="Genomic_DNA"/>
</dbReference>
<name>A0ABN8X2L4_9GAMM</name>
<evidence type="ECO:0000256" key="5">
    <source>
        <dbReference type="ARBA" id="ARBA00023004"/>
    </source>
</evidence>
<keyword evidence="9" id="KW-0575">Peroxidase</keyword>
<evidence type="ECO:0000256" key="2">
    <source>
        <dbReference type="ARBA" id="ARBA00022723"/>
    </source>
</evidence>
<feature type="domain" description="Cytochrome c" evidence="8">
    <location>
        <begin position="441"/>
        <end position="610"/>
    </location>
</feature>